<dbReference type="Pfam" id="PF13410">
    <property type="entry name" value="GST_C_2"/>
    <property type="match status" value="1"/>
</dbReference>
<dbReference type="InterPro" id="IPR004045">
    <property type="entry name" value="Glutathione_S-Trfase_N"/>
</dbReference>
<dbReference type="RefSeq" id="WP_260904880.1">
    <property type="nucleotide sequence ID" value="NZ_JAOCZP010000005.1"/>
</dbReference>
<dbReference type="PROSITE" id="PS50404">
    <property type="entry name" value="GST_NTER"/>
    <property type="match status" value="1"/>
</dbReference>
<dbReference type="SUPFAM" id="SSF47616">
    <property type="entry name" value="GST C-terminal domain-like"/>
    <property type="match status" value="1"/>
</dbReference>
<dbReference type="PANTHER" id="PTHR43968:SF6">
    <property type="entry name" value="GLUTATHIONE S-TRANSFERASE OMEGA"/>
    <property type="match status" value="1"/>
</dbReference>
<dbReference type="Gene3D" id="1.20.1050.10">
    <property type="match status" value="1"/>
</dbReference>
<reference evidence="2 3" key="1">
    <citation type="submission" date="2022-09" db="EMBL/GenBank/DDBJ databases">
        <title>Chelativorans salina sp. nov., a novel slightly halophilic bacterium isolated from a saline lake sediment enrichment.</title>
        <authorList>
            <person name="Gao L."/>
            <person name="Fang B.-Z."/>
            <person name="Li W.-J."/>
        </authorList>
    </citation>
    <scope>NUCLEOTIDE SEQUENCE [LARGE SCALE GENOMIC DNA]</scope>
    <source>
        <strain evidence="2 3">EGI FJ00035</strain>
    </source>
</reference>
<keyword evidence="3" id="KW-1185">Reference proteome</keyword>
<dbReference type="InterPro" id="IPR050983">
    <property type="entry name" value="GST_Omega/HSP26"/>
</dbReference>
<evidence type="ECO:0000259" key="1">
    <source>
        <dbReference type="PROSITE" id="PS50404"/>
    </source>
</evidence>
<dbReference type="SUPFAM" id="SSF52833">
    <property type="entry name" value="Thioredoxin-like"/>
    <property type="match status" value="1"/>
</dbReference>
<dbReference type="Proteomes" id="UP001320831">
    <property type="component" value="Unassembled WGS sequence"/>
</dbReference>
<protein>
    <submittedName>
        <fullName evidence="2">Glutathione S-transferase family protein</fullName>
    </submittedName>
</protein>
<organism evidence="2 3">
    <name type="scientific">Chelativorans salis</name>
    <dbReference type="NCBI Taxonomy" id="2978478"/>
    <lineage>
        <taxon>Bacteria</taxon>
        <taxon>Pseudomonadati</taxon>
        <taxon>Pseudomonadota</taxon>
        <taxon>Alphaproteobacteria</taxon>
        <taxon>Hyphomicrobiales</taxon>
        <taxon>Phyllobacteriaceae</taxon>
        <taxon>Chelativorans</taxon>
    </lineage>
</organism>
<name>A0ABT2LQ90_9HYPH</name>
<feature type="domain" description="GST N-terminal" evidence="1">
    <location>
        <begin position="1"/>
        <end position="80"/>
    </location>
</feature>
<dbReference type="Gene3D" id="3.40.30.10">
    <property type="entry name" value="Glutaredoxin"/>
    <property type="match status" value="1"/>
</dbReference>
<proteinExistence type="predicted"/>
<evidence type="ECO:0000313" key="2">
    <source>
        <dbReference type="EMBL" id="MCT7376721.1"/>
    </source>
</evidence>
<comment type="caution">
    <text evidence="2">The sequence shown here is derived from an EMBL/GenBank/DDBJ whole genome shotgun (WGS) entry which is preliminary data.</text>
</comment>
<dbReference type="InterPro" id="IPR036282">
    <property type="entry name" value="Glutathione-S-Trfase_C_sf"/>
</dbReference>
<dbReference type="CDD" id="cd03205">
    <property type="entry name" value="GST_C_6"/>
    <property type="match status" value="1"/>
</dbReference>
<dbReference type="PANTHER" id="PTHR43968">
    <property type="match status" value="1"/>
</dbReference>
<gene>
    <name evidence="2" type="ORF">N5A92_16945</name>
</gene>
<dbReference type="EMBL" id="JAOCZP010000005">
    <property type="protein sequence ID" value="MCT7376721.1"/>
    <property type="molecule type" value="Genomic_DNA"/>
</dbReference>
<dbReference type="InterPro" id="IPR036249">
    <property type="entry name" value="Thioredoxin-like_sf"/>
</dbReference>
<accession>A0ABT2LQ90</accession>
<sequence>MLTLLQTSASPFARKVRMVAIERGVPLALEEAKVDPADRNTALGAFNPLAKIPVLLTSTKAIYDSRVICRYIDAKGEGPGLYAGPDPWGILRLEALADGIMDAAVIARYELVIRPGDLVWQDWAAAQFARIEAALDCLEAWTEDLQTLHMGTIGLAAALEYLDFRHPKLHWRKRRPVLAEWLEGEAATERMQCTRYSAF</sequence>
<evidence type="ECO:0000313" key="3">
    <source>
        <dbReference type="Proteomes" id="UP001320831"/>
    </source>
</evidence>
<dbReference type="Pfam" id="PF13409">
    <property type="entry name" value="GST_N_2"/>
    <property type="match status" value="1"/>
</dbReference>